<evidence type="ECO:0000313" key="2">
    <source>
        <dbReference type="EMBL" id="GMF35798.1"/>
    </source>
</evidence>
<dbReference type="AlphaFoldDB" id="A0A9W6XCL0"/>
<proteinExistence type="predicted"/>
<feature type="region of interest" description="Disordered" evidence="1">
    <location>
        <begin position="561"/>
        <end position="639"/>
    </location>
</feature>
<dbReference type="InterPro" id="IPR039537">
    <property type="entry name" value="Retrotran_Ty1/copia-like"/>
</dbReference>
<dbReference type="Proteomes" id="UP001165121">
    <property type="component" value="Unassembled WGS sequence"/>
</dbReference>
<evidence type="ECO:0000313" key="3">
    <source>
        <dbReference type="Proteomes" id="UP001165121"/>
    </source>
</evidence>
<dbReference type="OrthoDB" id="4075035at2759"/>
<gene>
    <name evidence="2" type="ORF">Pfra01_000956800</name>
</gene>
<dbReference type="PANTHER" id="PTHR42648:SF28">
    <property type="entry name" value="TRANSPOSON-ENCODED PROTEIN WITH RIBONUCLEASE H-LIKE AND RETROVIRUS ZINC FINGER-LIKE DOMAINS"/>
    <property type="match status" value="1"/>
</dbReference>
<protein>
    <submittedName>
        <fullName evidence="2">Unnamed protein product</fullName>
    </submittedName>
</protein>
<dbReference type="CDD" id="cd09272">
    <property type="entry name" value="RNase_HI_RT_Ty1"/>
    <property type="match status" value="1"/>
</dbReference>
<dbReference type="Gene3D" id="3.30.420.10">
    <property type="entry name" value="Ribonuclease H-like superfamily/Ribonuclease H"/>
    <property type="match status" value="1"/>
</dbReference>
<dbReference type="InterPro" id="IPR012337">
    <property type="entry name" value="RNaseH-like_sf"/>
</dbReference>
<feature type="compositionally biased region" description="Basic residues" evidence="1">
    <location>
        <begin position="588"/>
        <end position="607"/>
    </location>
</feature>
<organism evidence="2 3">
    <name type="scientific">Phytophthora fragariaefolia</name>
    <dbReference type="NCBI Taxonomy" id="1490495"/>
    <lineage>
        <taxon>Eukaryota</taxon>
        <taxon>Sar</taxon>
        <taxon>Stramenopiles</taxon>
        <taxon>Oomycota</taxon>
        <taxon>Peronosporomycetes</taxon>
        <taxon>Peronosporales</taxon>
        <taxon>Peronosporaceae</taxon>
        <taxon>Phytophthora</taxon>
    </lineage>
</organism>
<evidence type="ECO:0000256" key="1">
    <source>
        <dbReference type="SAM" id="MobiDB-lite"/>
    </source>
</evidence>
<keyword evidence="3" id="KW-1185">Reference proteome</keyword>
<dbReference type="SUPFAM" id="SSF53098">
    <property type="entry name" value="Ribonuclease H-like"/>
    <property type="match status" value="1"/>
</dbReference>
<sequence length="1019" mass="111444">MSPNGTDDTSKQANPDDGIRETEGHGPFAHCCTHARAAAIPAAATFPYAAASNATTTSIATAAHSAAGRAAEQLWAEDTQAGDLDWSGFSKFSWKETSAGGGADFMSWGLRFLHRLGAAQKMSDGDWPEEFKILALRGKLEGTALVYVKKMMPGWTAVSNTLEYVTNRMLMLYMTPIPSAKGMELMSKEKDPSKIWPEHYQFLVYVAERSGNSEQCVLQCLCRSAPLLIQNAMLTHSAPTTSNRQLSSSPLQSSTKLAQYAITTKLAVTEEGVQDAAVVAEFQMAEVKCRGANGSTVHVNKVGTFKLKTSVDGNEVAVEFSDVYFANNLMGNIVSYRRLEKQGVFLERRNSRCYVIREADQLKIFEVYRSNDVLTVGAIGEKAQGELVHVMNAAVQDAGTALSSAVAETTLLELHQRLGHIAYDTAERMADAKESGIKLTDRAPKLLNLCSRQAKQKQPAEEGHGCERAHWRQVSEAENQASNGKAEQIHRTVLNMARCMLYANGLPLYFWGDAIEYPAYVLNKGSCSANPKRLSPIEMLTGTAPNLADEVMFGSSCTAYRNPAEGAGHRDTTTGAPPARARPDKTNTKSKQKLSKRNKLANRKKHLAAGQDTAGPKGVATEEQPLPAEEETETRMHPRFMGANHVPVARVKGVPIKDPKNYRDAMEDSRAKKWEQAIREGIAALERNETWQVIKKPRNAKLLHNKWVFKLKTHADGPIERYKYGVNYTYTFAAVLDLASSRLILVIARKWGVPARHGDVPSAYFKADKGTNIENLLRIQLGVEISKALFNTAKADKFFAVMQVVENKDLGVVSKFLGISFTYDDIAGWELDQAQGIQEMLEKFQLDKAAPSWVPIGGEHDEDDGGELLPVGGARTPQHPTVQTSQSLVGSLLRIARKASLNKDRVFIEAYRDADYVADKSDRKSASGGVVVVAGIVVGWLCKKQSCVALSTMEAGFVAASQTAEVLSIVELLQEIGIMPCSSSVLYVDCSGAAVACVRGRRRLTESEYESVRSLSTDS</sequence>
<comment type="caution">
    <text evidence="2">The sequence shown here is derived from an EMBL/GenBank/DDBJ whole genome shotgun (WGS) entry which is preliminary data.</text>
</comment>
<name>A0A9W6XCL0_9STRA</name>
<feature type="compositionally biased region" description="Polar residues" evidence="1">
    <location>
        <begin position="1"/>
        <end position="13"/>
    </location>
</feature>
<dbReference type="GO" id="GO:0003676">
    <property type="term" value="F:nucleic acid binding"/>
    <property type="evidence" value="ECO:0007669"/>
    <property type="project" value="InterPro"/>
</dbReference>
<reference evidence="2" key="1">
    <citation type="submission" date="2023-04" db="EMBL/GenBank/DDBJ databases">
        <title>Phytophthora fragariaefolia NBRC 109709.</title>
        <authorList>
            <person name="Ichikawa N."/>
            <person name="Sato H."/>
            <person name="Tonouchi N."/>
        </authorList>
    </citation>
    <scope>NUCLEOTIDE SEQUENCE</scope>
    <source>
        <strain evidence="2">NBRC 109709</strain>
    </source>
</reference>
<feature type="region of interest" description="Disordered" evidence="1">
    <location>
        <begin position="1"/>
        <end position="25"/>
    </location>
</feature>
<dbReference type="EMBL" id="BSXT01000898">
    <property type="protein sequence ID" value="GMF35798.1"/>
    <property type="molecule type" value="Genomic_DNA"/>
</dbReference>
<dbReference type="InterPro" id="IPR036397">
    <property type="entry name" value="RNaseH_sf"/>
</dbReference>
<accession>A0A9W6XCL0</accession>
<dbReference type="PANTHER" id="PTHR42648">
    <property type="entry name" value="TRANSPOSASE, PUTATIVE-RELATED"/>
    <property type="match status" value="1"/>
</dbReference>